<proteinExistence type="predicted"/>
<dbReference type="SUPFAM" id="SSF53807">
    <property type="entry name" value="Helical backbone' metal receptor"/>
    <property type="match status" value="1"/>
</dbReference>
<evidence type="ECO:0000313" key="3">
    <source>
        <dbReference type="Proteomes" id="UP000199588"/>
    </source>
</evidence>
<feature type="chain" id="PRO_5046843588" evidence="1">
    <location>
        <begin position="23"/>
        <end position="272"/>
    </location>
</feature>
<protein>
    <submittedName>
        <fullName evidence="2">Iron complex transport system substrate-binding protein</fullName>
    </submittedName>
</protein>
<dbReference type="Gene3D" id="3.40.50.1980">
    <property type="entry name" value="Nitrogenase molybdenum iron protein domain"/>
    <property type="match status" value="1"/>
</dbReference>
<dbReference type="Proteomes" id="UP000199588">
    <property type="component" value="Unassembled WGS sequence"/>
</dbReference>
<feature type="signal peptide" evidence="1">
    <location>
        <begin position="1"/>
        <end position="22"/>
    </location>
</feature>
<name>A0A1G5BLE6_9PAST</name>
<reference evidence="2 3" key="1">
    <citation type="submission" date="2016-10" db="EMBL/GenBank/DDBJ databases">
        <authorList>
            <person name="Varghese N."/>
            <person name="Submissions S."/>
        </authorList>
    </citation>
    <scope>NUCLEOTIDE SEQUENCE [LARGE SCALE GENOMIC DNA]</scope>
    <source>
        <strain evidence="2 3">DSM 22022</strain>
    </source>
</reference>
<keyword evidence="3" id="KW-1185">Reference proteome</keyword>
<comment type="caution">
    <text evidence="2">The sequence shown here is derived from an EMBL/GenBank/DDBJ whole genome shotgun (WGS) entry which is preliminary data.</text>
</comment>
<gene>
    <name evidence="2" type="ORF">SAMN02910354_00787</name>
</gene>
<dbReference type="EMBL" id="FMUQ01000005">
    <property type="protein sequence ID" value="SCX90985.1"/>
    <property type="molecule type" value="Genomic_DNA"/>
</dbReference>
<evidence type="ECO:0000256" key="1">
    <source>
        <dbReference type="SAM" id="SignalP"/>
    </source>
</evidence>
<sequence>MKMYKTLKKLTALLLVTQTAWAQEQFEEKFVSLTLCSDRLLMEIARPDQIAAMSPYSKNPLMMPDKTNRDKPTIEPRLTALLPYLDKTVLINEHFYPQLTADLKELGVKIIPINDSPQTPEQLFELIIRLGKLTQNEKHAERLVTELKTQHFNLNQPLSETLILSETGVVDAFLPQYQTLLQLLGLTPLKTAINTQNFALEKLLLSQPNLLITLTDKQGYSEQAKLLSHPLLEKLFKNRPHFTLPMKYTYCFDHGVWQGAKVIYNQPHNSPL</sequence>
<organism evidence="2 3">
    <name type="scientific">Basfia succiniciproducens</name>
    <dbReference type="NCBI Taxonomy" id="653940"/>
    <lineage>
        <taxon>Bacteria</taxon>
        <taxon>Pseudomonadati</taxon>
        <taxon>Pseudomonadota</taxon>
        <taxon>Gammaproteobacteria</taxon>
        <taxon>Pasteurellales</taxon>
        <taxon>Pasteurellaceae</taxon>
        <taxon>Basfia</taxon>
    </lineage>
</organism>
<evidence type="ECO:0000313" key="2">
    <source>
        <dbReference type="EMBL" id="SCX90985.1"/>
    </source>
</evidence>
<accession>A0A1G5BLE6</accession>
<keyword evidence="1" id="KW-0732">Signal</keyword>